<dbReference type="EMBL" id="LN483075">
    <property type="protein sequence ID" value="CEA04050.1"/>
    <property type="molecule type" value="Genomic_DNA"/>
</dbReference>
<name>A0A078MCN3_9BACL</name>
<evidence type="ECO:0000313" key="2">
    <source>
        <dbReference type="EMBL" id="CEA04050.1"/>
    </source>
</evidence>
<protein>
    <submittedName>
        <fullName evidence="2">Uncharacterized protein</fullName>
    </submittedName>
</protein>
<evidence type="ECO:0000256" key="1">
    <source>
        <dbReference type="SAM" id="MobiDB-lite"/>
    </source>
</evidence>
<gene>
    <name evidence="2" type="ORF">BN1050_01793</name>
</gene>
<dbReference type="PATRIC" id="fig|1461583.4.peg.1719"/>
<dbReference type="AlphaFoldDB" id="A0A078MCN3"/>
<reference evidence="2" key="1">
    <citation type="submission" date="2014-07" db="EMBL/GenBank/DDBJ databases">
        <authorList>
            <person name="Urmite Genomes Urmite Genomes"/>
        </authorList>
    </citation>
    <scope>NUCLEOTIDE SEQUENCE</scope>
    <source>
        <strain evidence="2">13S34_air</strain>
    </source>
</reference>
<sequence>MSVLQSSLETYLVDQHIELREEETTQERRHDTNNYPEGFFTSL</sequence>
<dbReference type="HOGENOM" id="CLU_216871_0_0_9"/>
<accession>A0A078MCN3</accession>
<proteinExistence type="predicted"/>
<feature type="region of interest" description="Disordered" evidence="1">
    <location>
        <begin position="19"/>
        <end position="43"/>
    </location>
</feature>
<feature type="compositionally biased region" description="Basic and acidic residues" evidence="1">
    <location>
        <begin position="19"/>
        <end position="32"/>
    </location>
</feature>
<organism evidence="2">
    <name type="scientific">Metalysinibacillus saudimassiliensis</name>
    <dbReference type="NCBI Taxonomy" id="1461583"/>
    <lineage>
        <taxon>Bacteria</taxon>
        <taxon>Bacillati</taxon>
        <taxon>Bacillota</taxon>
        <taxon>Bacilli</taxon>
        <taxon>Bacillales</taxon>
        <taxon>Caryophanaceae</taxon>
        <taxon>Metalysinibacillus</taxon>
    </lineage>
</organism>